<dbReference type="Proteomes" id="UP001215598">
    <property type="component" value="Unassembled WGS sequence"/>
</dbReference>
<comment type="caution">
    <text evidence="2">The sequence shown here is derived from an EMBL/GenBank/DDBJ whole genome shotgun (WGS) entry which is preliminary data.</text>
</comment>
<sequence>MSKRKGILQYRSQWLIDVSIGFGDEDQTQVGTDRGVDILMDGNRRAEELLNITHKKRRLNPKHLNNVLAHWIPAEDEDLETDLADQIPAVPDDLTSSAKRKFYTSSDDPMAEWRPMKQFFLDELIWGEGLGDSAPFCTLCKKKIAETERLFKCTECGEFMQCIDCGLARHALTPLHLIKEWNGEFWQPTNLRNMGLVYHLGHGGAACLFPAAKALTMTVIHTTGIHRLRYKYCNCSRARTLGDNQHLVQPLRNRWYPATVTDPATCATFDVLDLFRLLNVVSNVNCHDFMGSLERLTDSASSTGMNWMPDRYKQFVRPGWGAFVEPTEYKTHLKNYIAEKNISPCIAFAALLQKDTRMTTGLRVSGVRGAVCAQHECMLPNGLGDLQKGERYANMDYISVLACIGLLALTISYDIACQWQKTLPQRNTKLNPRIQLDLEHVDVQCGIPVWHAGSHERQCEDENSLKYLEGVGKSNGEGVERFWSHVGPNKIDYHNHEKNLSQGDALCCKLIVAIAECARQVEVFEEVSATISKSLQREWRAQIAAFIKDHDQPNPYSLNKSDLPTEAETRLALKVDEEAEARIGNAPIHGTSVTAFLVAGLQVEDTQRRILAEMGGLALMTADREGKLQERCLALISKLRNLQRVYTPGAIAVMEREDDARCELSLCDAL</sequence>
<name>A0AAD7DCL8_9AGAR</name>
<gene>
    <name evidence="2" type="ORF">B0H16DRAFT_1753102</name>
</gene>
<evidence type="ECO:0000313" key="3">
    <source>
        <dbReference type="Proteomes" id="UP001215598"/>
    </source>
</evidence>
<keyword evidence="3" id="KW-1185">Reference proteome</keyword>
<evidence type="ECO:0000259" key="1">
    <source>
        <dbReference type="Pfam" id="PF18803"/>
    </source>
</evidence>
<accession>A0AAD7DCL8</accession>
<dbReference type="EMBL" id="JARKIB010000951">
    <property type="protein sequence ID" value="KAJ7688489.1"/>
    <property type="molecule type" value="Genomic_DNA"/>
</dbReference>
<evidence type="ECO:0000313" key="2">
    <source>
        <dbReference type="EMBL" id="KAJ7688489.1"/>
    </source>
</evidence>
<protein>
    <recommendedName>
        <fullName evidence="1">CxC2-like cysteine cluster KDZ transposase-associated domain-containing protein</fullName>
    </recommendedName>
</protein>
<feature type="domain" description="CxC2-like cysteine cluster KDZ transposase-associated" evidence="1">
    <location>
        <begin position="191"/>
        <end position="300"/>
    </location>
</feature>
<proteinExistence type="predicted"/>
<dbReference type="Pfam" id="PF18758">
    <property type="entry name" value="KDZ"/>
    <property type="match status" value="1"/>
</dbReference>
<reference evidence="2" key="1">
    <citation type="submission" date="2023-03" db="EMBL/GenBank/DDBJ databases">
        <title>Massive genome expansion in bonnet fungi (Mycena s.s.) driven by repeated elements and novel gene families across ecological guilds.</title>
        <authorList>
            <consortium name="Lawrence Berkeley National Laboratory"/>
            <person name="Harder C.B."/>
            <person name="Miyauchi S."/>
            <person name="Viragh M."/>
            <person name="Kuo A."/>
            <person name="Thoen E."/>
            <person name="Andreopoulos B."/>
            <person name="Lu D."/>
            <person name="Skrede I."/>
            <person name="Drula E."/>
            <person name="Henrissat B."/>
            <person name="Morin E."/>
            <person name="Kohler A."/>
            <person name="Barry K."/>
            <person name="LaButti K."/>
            <person name="Morin E."/>
            <person name="Salamov A."/>
            <person name="Lipzen A."/>
            <person name="Mereny Z."/>
            <person name="Hegedus B."/>
            <person name="Baldrian P."/>
            <person name="Stursova M."/>
            <person name="Weitz H."/>
            <person name="Taylor A."/>
            <person name="Grigoriev I.V."/>
            <person name="Nagy L.G."/>
            <person name="Martin F."/>
            <person name="Kauserud H."/>
        </authorList>
    </citation>
    <scope>NUCLEOTIDE SEQUENCE</scope>
    <source>
        <strain evidence="2">CBHHK182m</strain>
    </source>
</reference>
<dbReference type="Pfam" id="PF18803">
    <property type="entry name" value="CxC2"/>
    <property type="match status" value="1"/>
</dbReference>
<dbReference type="AlphaFoldDB" id="A0AAD7DCL8"/>
<organism evidence="2 3">
    <name type="scientific">Mycena metata</name>
    <dbReference type="NCBI Taxonomy" id="1033252"/>
    <lineage>
        <taxon>Eukaryota</taxon>
        <taxon>Fungi</taxon>
        <taxon>Dikarya</taxon>
        <taxon>Basidiomycota</taxon>
        <taxon>Agaricomycotina</taxon>
        <taxon>Agaricomycetes</taxon>
        <taxon>Agaricomycetidae</taxon>
        <taxon>Agaricales</taxon>
        <taxon>Marasmiineae</taxon>
        <taxon>Mycenaceae</taxon>
        <taxon>Mycena</taxon>
    </lineage>
</organism>
<dbReference type="InterPro" id="IPR040521">
    <property type="entry name" value="KDZ"/>
</dbReference>
<dbReference type="InterPro" id="IPR041457">
    <property type="entry name" value="CxC2_KDZ-assoc"/>
</dbReference>
<dbReference type="PANTHER" id="PTHR33096:SF1">
    <property type="entry name" value="CXC1-LIKE CYSTEINE CLUSTER ASSOCIATED WITH KDZ TRANSPOSASES DOMAIN-CONTAINING PROTEIN"/>
    <property type="match status" value="1"/>
</dbReference>
<dbReference type="PANTHER" id="PTHR33096">
    <property type="entry name" value="CXC2 DOMAIN-CONTAINING PROTEIN"/>
    <property type="match status" value="1"/>
</dbReference>